<dbReference type="RefSeq" id="WP_256945995.1">
    <property type="nucleotide sequence ID" value="NZ_JANHNZ010000018.1"/>
</dbReference>
<dbReference type="SUPFAM" id="SSF55681">
    <property type="entry name" value="Class II aaRS and biotin synthetases"/>
    <property type="match status" value="1"/>
</dbReference>
<feature type="site" description="Lowers pKa of active site Cys" evidence="3">
    <location>
        <position position="160"/>
    </location>
</feature>
<evidence type="ECO:0000256" key="1">
    <source>
        <dbReference type="ARBA" id="ARBA00022679"/>
    </source>
</evidence>
<evidence type="ECO:0000313" key="5">
    <source>
        <dbReference type="EMBL" id="MCQ9210884.1"/>
    </source>
</evidence>
<gene>
    <name evidence="3" type="primary">lipL</name>
    <name evidence="5" type="ORF">NPA36_10095</name>
</gene>
<reference evidence="5" key="1">
    <citation type="submission" date="2022-07" db="EMBL/GenBank/DDBJ databases">
        <authorList>
            <person name="Jung M.-Y."/>
            <person name="Lee M."/>
        </authorList>
    </citation>
    <scope>NUCLEOTIDE SEQUENCE</scope>
    <source>
        <strain evidence="5">S8</strain>
    </source>
</reference>
<reference evidence="5" key="2">
    <citation type="journal article" date="2023" name="Curr. Microbiol.">
        <title>Granulicatella seriolae sp. nov., a Novel Facultative Anaerobe Isolated from Yellowtail Marine Fish.</title>
        <authorList>
            <person name="Lee M."/>
            <person name="Choi Y.J."/>
            <person name="Farooq A."/>
            <person name="Jeong J.B."/>
            <person name="Jung M.Y."/>
        </authorList>
    </citation>
    <scope>NUCLEOTIDE SEQUENCE</scope>
    <source>
        <strain evidence="5">S8</strain>
    </source>
</reference>
<evidence type="ECO:0000259" key="4">
    <source>
        <dbReference type="PROSITE" id="PS51733"/>
    </source>
</evidence>
<dbReference type="Gene3D" id="3.30.930.10">
    <property type="entry name" value="Bira Bifunctional Protein, Domain 2"/>
    <property type="match status" value="1"/>
</dbReference>
<dbReference type="Pfam" id="PF21948">
    <property type="entry name" value="LplA-B_cat"/>
    <property type="match status" value="1"/>
</dbReference>
<comment type="pathway">
    <text evidence="3">Protein modification; protein lipoylation via endogenous pathway; protein N(6)-(lipoyl)lysine from octanoyl-[acyl-carrier-protein].</text>
</comment>
<comment type="catalytic activity">
    <reaction evidence="3">
        <text>N(6)-octanoyl-L-lysyl-[glycine-cleavage complex H protein] + L-lysyl-[lipoyl-carrier protein] = N(6)-octanoyl-L-lysyl-[lipoyl-carrier protein] + L-lysyl-[glycine-cleavage complex H protein]</text>
        <dbReference type="Rhea" id="RHEA:20213"/>
        <dbReference type="Rhea" id="RHEA-COMP:10500"/>
        <dbReference type="Rhea" id="RHEA-COMP:10501"/>
        <dbReference type="Rhea" id="RHEA-COMP:10503"/>
        <dbReference type="Rhea" id="RHEA-COMP:10504"/>
        <dbReference type="ChEBI" id="CHEBI:29969"/>
        <dbReference type="ChEBI" id="CHEBI:78809"/>
        <dbReference type="EC" id="2.3.1.204"/>
    </reaction>
</comment>
<keyword evidence="2 3" id="KW-0012">Acyltransferase</keyword>
<keyword evidence="6" id="KW-1185">Reference proteome</keyword>
<evidence type="ECO:0000256" key="3">
    <source>
        <dbReference type="HAMAP-Rule" id="MF_02119"/>
    </source>
</evidence>
<feature type="active site" description="Acyl-thioester intermediate" evidence="3">
    <location>
        <position position="148"/>
    </location>
</feature>
<accession>A0ABT1WQS8</accession>
<sequence length="284" mass="31208">MTYSPLTGQDFLVFSQETQSSDSDMSAPFALGEALLRAVGSPSDQPILHFWSLDQAILLGMTDTKLPDLSEGLKVFARASYHPFVRNAGGLAVVCSRGVTNFSLLFPNQMASPISIDQAYSWMKDLIVAAFPEAEGRIEAYEIVDSYCPGDFDLSIGGKKFAGIAQRRFKGGISVLIYLSVFGDQDYRGQLIRSFYEAGQAQAASKWHFPLVNPDSMANLSDLLGIELTVQDVQDRIMASLVDMGSSLSEGLLTPQIQTDYEKALEKIQSRNLRLNVDERGARK</sequence>
<evidence type="ECO:0000313" key="6">
    <source>
        <dbReference type="Proteomes" id="UP001059480"/>
    </source>
</evidence>
<dbReference type="EMBL" id="JANHNZ010000018">
    <property type="protein sequence ID" value="MCQ9210884.1"/>
    <property type="molecule type" value="Genomic_DNA"/>
</dbReference>
<reference evidence="5" key="3">
    <citation type="journal article" date="2023" name="Microbiol. Resour. Announc.">
        <title>Draft Genome Sequence of Granulicatella sp. Strain S8, Isolated from a Marine Fish, Seriola quinqueradiata.</title>
        <authorList>
            <person name="Lee M."/>
            <person name="Farooq A."/>
            <person name="Jeong J.B."/>
            <person name="Jung M.Y."/>
        </authorList>
    </citation>
    <scope>NUCLEOTIDE SEQUENCE</scope>
    <source>
        <strain evidence="5">S8</strain>
    </source>
</reference>
<dbReference type="PROSITE" id="PS51733">
    <property type="entry name" value="BPL_LPL_CATALYTIC"/>
    <property type="match status" value="1"/>
</dbReference>
<protein>
    <recommendedName>
        <fullName evidence="3">Octanoyl-[GcvH]:protein N-octanoyltransferase</fullName>
        <ecNumber evidence="3">2.3.1.204</ecNumber>
    </recommendedName>
    <alternativeName>
        <fullName evidence="3">Octanoyl-[GcvH]:E2 amidotransferase</fullName>
    </alternativeName>
</protein>
<comment type="caution">
    <text evidence="5">The sequence shown here is derived from an EMBL/GenBank/DDBJ whole genome shotgun (WGS) entry which is preliminary data.</text>
</comment>
<dbReference type="HAMAP" id="MF_02119">
    <property type="entry name" value="LipL"/>
    <property type="match status" value="1"/>
</dbReference>
<dbReference type="Proteomes" id="UP001059480">
    <property type="component" value="Unassembled WGS sequence"/>
</dbReference>
<dbReference type="GO" id="GO:0016874">
    <property type="term" value="F:ligase activity"/>
    <property type="evidence" value="ECO:0007669"/>
    <property type="project" value="UniProtKB-KW"/>
</dbReference>
<dbReference type="EC" id="2.3.1.204" evidence="3"/>
<dbReference type="InterPro" id="IPR045864">
    <property type="entry name" value="aa-tRNA-synth_II/BPL/LPL"/>
</dbReference>
<dbReference type="InterPro" id="IPR024897">
    <property type="entry name" value="LipL"/>
</dbReference>
<comment type="function">
    <text evidence="3">Catalyzes the amidotransfer (transamidation) of the octanoyl moiety from octanoyl-GcvH to the lipoyl domain of the E2 subunit of lipoate-dependent enzymes.</text>
</comment>
<dbReference type="PANTHER" id="PTHR43679:SF2">
    <property type="entry name" value="OCTANOYL-[GCVH]:PROTEIN N-OCTANOYLTRANSFERASE"/>
    <property type="match status" value="1"/>
</dbReference>
<proteinExistence type="inferred from homology"/>
<organism evidence="5 6">
    <name type="scientific">Granulicatella seriolae</name>
    <dbReference type="NCBI Taxonomy" id="2967226"/>
    <lineage>
        <taxon>Bacteria</taxon>
        <taxon>Bacillati</taxon>
        <taxon>Bacillota</taxon>
        <taxon>Bacilli</taxon>
        <taxon>Lactobacillales</taxon>
        <taxon>Carnobacteriaceae</taxon>
        <taxon>Granulicatella</taxon>
    </lineage>
</organism>
<dbReference type="PANTHER" id="PTHR43679">
    <property type="entry name" value="OCTANOYLTRANSFERASE LIPM-RELATED"/>
    <property type="match status" value="1"/>
</dbReference>
<keyword evidence="1 3" id="KW-0808">Transferase</keyword>
<comment type="miscellaneous">
    <text evidence="3">The reaction proceeds via a thioester-linked acyl-enzyme intermediate.</text>
</comment>
<name>A0ABT1WQS8_9LACT</name>
<dbReference type="InterPro" id="IPR050664">
    <property type="entry name" value="Octanoyltrans_LipM/LipL"/>
</dbReference>
<keyword evidence="5" id="KW-0436">Ligase</keyword>
<evidence type="ECO:0000256" key="2">
    <source>
        <dbReference type="ARBA" id="ARBA00023315"/>
    </source>
</evidence>
<dbReference type="InterPro" id="IPR004143">
    <property type="entry name" value="BPL_LPL_catalytic"/>
</dbReference>
<comment type="similarity">
    <text evidence="3">Belongs to the octanoyltransferase LipL family.</text>
</comment>
<feature type="domain" description="BPL/LPL catalytic" evidence="4">
    <location>
        <begin position="42"/>
        <end position="249"/>
    </location>
</feature>